<dbReference type="InterPro" id="IPR012413">
    <property type="entry name" value="BA14K"/>
</dbReference>
<dbReference type="Proteomes" id="UP001596042">
    <property type="component" value="Unassembled WGS sequence"/>
</dbReference>
<sequence>MLIMLKKMMVGLVSVSFLAGAVAPTMAAPMVRPAISTDNANLELVQERWRRPPPRPGWGPGPGMRPRPPMGPGPAWRPGPRPRPGYWNGHRGYRYYRPGYRRGHDGWWYPLAAFGLGAAIGGMLAAPPPPPPAYRVHSRHEAWCYNRYRSYRASDNTYQPNRGPRKQCISPYSR</sequence>
<evidence type="ECO:0000256" key="8">
    <source>
        <dbReference type="ARBA" id="ARBA00023026"/>
    </source>
</evidence>
<reference evidence="14" key="1">
    <citation type="journal article" date="2019" name="Int. J. Syst. Evol. Microbiol.">
        <title>The Global Catalogue of Microorganisms (GCM) 10K type strain sequencing project: providing services to taxonomists for standard genome sequencing and annotation.</title>
        <authorList>
            <consortium name="The Broad Institute Genomics Platform"/>
            <consortium name="The Broad Institute Genome Sequencing Center for Infectious Disease"/>
            <person name="Wu L."/>
            <person name="Ma J."/>
        </authorList>
    </citation>
    <scope>NUCLEOTIDE SEQUENCE [LARGE SCALE GENOMIC DNA]</scope>
    <source>
        <strain evidence="14">CGMCC 1.15731</strain>
    </source>
</reference>
<keyword evidence="5 11" id="KW-0812">Transmembrane</keyword>
<dbReference type="RefSeq" id="WP_374834114.1">
    <property type="nucleotide sequence ID" value="NZ_JBHEEZ010000040.1"/>
</dbReference>
<comment type="function">
    <text evidence="9">Has immunoglobulin-binding and hemagglutination properties, and can bind to mannose. Essential for virulence. May be involved in LPS biosynthesis or polysaccharide transport.</text>
</comment>
<keyword evidence="8" id="KW-0843">Virulence</keyword>
<comment type="caution">
    <text evidence="13">The sequence shown here is derived from an EMBL/GenBank/DDBJ whole genome shotgun (WGS) entry which is preliminary data.</text>
</comment>
<feature type="chain" id="PRO_5045220238" description="Lectin-like protein BA14k" evidence="12">
    <location>
        <begin position="28"/>
        <end position="174"/>
    </location>
</feature>
<comment type="similarity">
    <text evidence="2">Belongs to the BA14k family.</text>
</comment>
<evidence type="ECO:0000313" key="14">
    <source>
        <dbReference type="Proteomes" id="UP001596042"/>
    </source>
</evidence>
<comment type="subcellular location">
    <subcellularLocation>
        <location evidence="1">Cell membrane</location>
        <topology evidence="1">Single-pass membrane protein</topology>
    </subcellularLocation>
</comment>
<protein>
    <recommendedName>
        <fullName evidence="3">Lectin-like protein BA14k</fullName>
    </recommendedName>
</protein>
<accession>A0ABV9H943</accession>
<gene>
    <name evidence="13" type="ORF">ACFO1V_10700</name>
</gene>
<feature type="compositionally biased region" description="Pro residues" evidence="10">
    <location>
        <begin position="54"/>
        <end position="81"/>
    </location>
</feature>
<evidence type="ECO:0000256" key="6">
    <source>
        <dbReference type="ARBA" id="ARBA00022734"/>
    </source>
</evidence>
<evidence type="ECO:0000256" key="2">
    <source>
        <dbReference type="ARBA" id="ARBA00010270"/>
    </source>
</evidence>
<keyword evidence="14" id="KW-1185">Reference proteome</keyword>
<keyword evidence="4" id="KW-1003">Cell membrane</keyword>
<feature type="transmembrane region" description="Helical" evidence="11">
    <location>
        <begin position="107"/>
        <end position="126"/>
    </location>
</feature>
<evidence type="ECO:0000256" key="1">
    <source>
        <dbReference type="ARBA" id="ARBA00004162"/>
    </source>
</evidence>
<keyword evidence="12" id="KW-0732">Signal</keyword>
<organism evidence="13 14">
    <name type="scientific">Daeguia caeni</name>
    <dbReference type="NCBI Taxonomy" id="439612"/>
    <lineage>
        <taxon>Bacteria</taxon>
        <taxon>Pseudomonadati</taxon>
        <taxon>Pseudomonadota</taxon>
        <taxon>Alphaproteobacteria</taxon>
        <taxon>Hyphomicrobiales</taxon>
        <taxon>Brucellaceae</taxon>
        <taxon>Daeguia</taxon>
    </lineage>
</organism>
<feature type="region of interest" description="Disordered" evidence="10">
    <location>
        <begin position="50"/>
        <end position="81"/>
    </location>
</feature>
<evidence type="ECO:0000256" key="4">
    <source>
        <dbReference type="ARBA" id="ARBA00022475"/>
    </source>
</evidence>
<evidence type="ECO:0000256" key="12">
    <source>
        <dbReference type="SAM" id="SignalP"/>
    </source>
</evidence>
<evidence type="ECO:0000256" key="11">
    <source>
        <dbReference type="SAM" id="Phobius"/>
    </source>
</evidence>
<feature type="region of interest" description="Disordered" evidence="10">
    <location>
        <begin position="155"/>
        <end position="174"/>
    </location>
</feature>
<dbReference type="Pfam" id="PF07886">
    <property type="entry name" value="BA14K"/>
    <property type="match status" value="1"/>
</dbReference>
<proteinExistence type="inferred from homology"/>
<keyword evidence="11" id="KW-0472">Membrane</keyword>
<keyword evidence="6" id="KW-0430">Lectin</keyword>
<evidence type="ECO:0000256" key="10">
    <source>
        <dbReference type="SAM" id="MobiDB-lite"/>
    </source>
</evidence>
<evidence type="ECO:0000256" key="7">
    <source>
        <dbReference type="ARBA" id="ARBA00022989"/>
    </source>
</evidence>
<evidence type="ECO:0000256" key="9">
    <source>
        <dbReference type="ARBA" id="ARBA00025321"/>
    </source>
</evidence>
<evidence type="ECO:0000313" key="13">
    <source>
        <dbReference type="EMBL" id="MFC4625675.1"/>
    </source>
</evidence>
<dbReference type="EMBL" id="JBHSEL010000106">
    <property type="protein sequence ID" value="MFC4625675.1"/>
    <property type="molecule type" value="Genomic_DNA"/>
</dbReference>
<keyword evidence="7 11" id="KW-1133">Transmembrane helix</keyword>
<evidence type="ECO:0000256" key="3">
    <source>
        <dbReference type="ARBA" id="ARBA00020552"/>
    </source>
</evidence>
<evidence type="ECO:0000256" key="5">
    <source>
        <dbReference type="ARBA" id="ARBA00022692"/>
    </source>
</evidence>
<feature type="signal peptide" evidence="12">
    <location>
        <begin position="1"/>
        <end position="27"/>
    </location>
</feature>
<name>A0ABV9H943_9HYPH</name>